<accession>A0AA48KAL8</accession>
<name>A0AA48KAL8_9BACT</name>
<dbReference type="PANTHER" id="PTHR43660">
    <property type="entry name" value="DIPEPTIDYL CARBOXYPEPTIDASE"/>
    <property type="match status" value="1"/>
</dbReference>
<dbReference type="GO" id="GO:0004180">
    <property type="term" value="F:carboxypeptidase activity"/>
    <property type="evidence" value="ECO:0007669"/>
    <property type="project" value="TreeGrafter"/>
</dbReference>
<keyword evidence="8" id="KW-0732">Signal</keyword>
<feature type="domain" description="Peptidase M3A/M3B catalytic" evidence="9">
    <location>
        <begin position="260"/>
        <end position="708"/>
    </location>
</feature>
<dbReference type="GO" id="GO:0006508">
    <property type="term" value="P:proteolysis"/>
    <property type="evidence" value="ECO:0007669"/>
    <property type="project" value="UniProtKB-KW"/>
</dbReference>
<dbReference type="Gene3D" id="1.10.1370.10">
    <property type="entry name" value="Neurolysin, domain 3"/>
    <property type="match status" value="1"/>
</dbReference>
<dbReference type="RefSeq" id="WP_243332878.1">
    <property type="nucleotide sequence ID" value="NZ_AP027081.1"/>
</dbReference>
<evidence type="ECO:0000256" key="1">
    <source>
        <dbReference type="ARBA" id="ARBA00006040"/>
    </source>
</evidence>
<feature type="signal peptide" evidence="8">
    <location>
        <begin position="1"/>
        <end position="19"/>
    </location>
</feature>
<keyword evidence="6 7" id="KW-0482">Metalloprotease</keyword>
<evidence type="ECO:0000256" key="5">
    <source>
        <dbReference type="ARBA" id="ARBA00022833"/>
    </source>
</evidence>
<reference evidence="10" key="1">
    <citation type="journal article" date="2023" name="Int. J. Syst. Evol. Microbiol.">
        <title>Mesoterricola silvestris gen. nov., sp. nov., Mesoterricola sediminis sp. nov., Geothrix oryzae sp. nov., Geothrix edaphica sp. nov., Geothrix rubra sp. nov., and Geothrix limicola sp. nov., six novel members of Acidobacteriota isolated from soils.</title>
        <authorList>
            <person name="Itoh H."/>
            <person name="Sugisawa Y."/>
            <person name="Mise K."/>
            <person name="Xu Z."/>
            <person name="Kuniyasu M."/>
            <person name="Ushijima N."/>
            <person name="Kawano K."/>
            <person name="Kobayashi E."/>
            <person name="Shiratori Y."/>
            <person name="Masuda Y."/>
            <person name="Senoo K."/>
        </authorList>
    </citation>
    <scope>NUCLEOTIDE SEQUENCE</scope>
    <source>
        <strain evidence="10">W786</strain>
    </source>
</reference>
<evidence type="ECO:0000256" key="3">
    <source>
        <dbReference type="ARBA" id="ARBA00022723"/>
    </source>
</evidence>
<evidence type="ECO:0000256" key="6">
    <source>
        <dbReference type="ARBA" id="ARBA00023049"/>
    </source>
</evidence>
<dbReference type="GO" id="GO:0005829">
    <property type="term" value="C:cytosol"/>
    <property type="evidence" value="ECO:0007669"/>
    <property type="project" value="TreeGrafter"/>
</dbReference>
<evidence type="ECO:0000313" key="11">
    <source>
        <dbReference type="Proteomes" id="UP001228113"/>
    </source>
</evidence>
<dbReference type="InterPro" id="IPR034005">
    <property type="entry name" value="M3A_DCP"/>
</dbReference>
<evidence type="ECO:0000256" key="8">
    <source>
        <dbReference type="SAM" id="SignalP"/>
    </source>
</evidence>
<sequence>MSSLRTRLVLGLAPLVVLAAPLRAEQPVKPSPTLEALIAPWTGPYGGVPPWDKVKPADFVAAFDLAMADARKHIQAIATDPAAPTFQNTIEALERATRMFDRVNVLTGVHFSTLKTGEVPAIEAAMAPKLSAYFDEITQNGPLFKRIEAVYESRDKAGLTPVQKRLAWDYYTNFVRAGARLDPAQKTRIKALNQELASLFTRFAQNVVLEESEVFAVFDKESDLAGLSPDFKASLARAAEAKGLKGKWLVANTRSAMEPFLAYCDNRAAREKVWRNYIKRGDNDDARDTKALIPRILKLRFERAQLLGYKTHAHWSLEKSMAGTPEKAVALMEAVWKPAAAQVRKDVAEMQAIIAKEGGSFKLAAWDYRYYAEKLRKAKYDLDLKEVTPYMQLDKLREGMFWAANRAYGVTFHPVEGLPVQHPDVKVWEVKDARGAHLALWYFDPFARAGKSSGAWMNEYRTQRHFDGDVTPIVSNNSNFTKAGPGEPVLLSFDDAQTMFHEFGHALHGMLSNVVYPSMAGTNVARDFVEFPSQINEHFFLTPEVLNRFALHYKTGKPIPQTLVDRIKKAETFNQGFITMEFLASAMIDMKFHLAGGAPIDPARFEREELARLGMPEEIVMRHRPTQFNHIFSSDGYSAAYYSYLWADALTADAWEAFLENRGPWDDAVSERLKATVLSVGNTWDPADSFRAFRGRDVNTDALMRKRGFLK</sequence>
<keyword evidence="2 7" id="KW-0645">Protease</keyword>
<evidence type="ECO:0000313" key="10">
    <source>
        <dbReference type="EMBL" id="BDU75199.1"/>
    </source>
</evidence>
<comment type="similarity">
    <text evidence="1 7">Belongs to the peptidase M3 family.</text>
</comment>
<dbReference type="InterPro" id="IPR024077">
    <property type="entry name" value="Neurolysin/TOP_dom2"/>
</dbReference>
<dbReference type="FunFam" id="3.40.390.10:FF:000009">
    <property type="entry name" value="Oligopeptidase A"/>
    <property type="match status" value="1"/>
</dbReference>
<dbReference type="InterPro" id="IPR001567">
    <property type="entry name" value="Pept_M3A_M3B_dom"/>
</dbReference>
<dbReference type="InterPro" id="IPR024079">
    <property type="entry name" value="MetalloPept_cat_dom_sf"/>
</dbReference>
<dbReference type="GO" id="GO:0004222">
    <property type="term" value="F:metalloendopeptidase activity"/>
    <property type="evidence" value="ECO:0007669"/>
    <property type="project" value="InterPro"/>
</dbReference>
<dbReference type="GO" id="GO:0046872">
    <property type="term" value="F:metal ion binding"/>
    <property type="evidence" value="ECO:0007669"/>
    <property type="project" value="UniProtKB-UniRule"/>
</dbReference>
<keyword evidence="4 7" id="KW-0378">Hydrolase</keyword>
<dbReference type="EMBL" id="AP027081">
    <property type="protein sequence ID" value="BDU75199.1"/>
    <property type="molecule type" value="Genomic_DNA"/>
</dbReference>
<keyword evidence="11" id="KW-1185">Reference proteome</keyword>
<keyword evidence="3 7" id="KW-0479">Metal-binding</keyword>
<dbReference type="KEGG" id="msea:METESE_01570"/>
<feature type="chain" id="PRO_5041261241" evidence="8">
    <location>
        <begin position="20"/>
        <end position="711"/>
    </location>
</feature>
<gene>
    <name evidence="10" type="ORF">METESE_01570</name>
</gene>
<evidence type="ECO:0000256" key="7">
    <source>
        <dbReference type="RuleBase" id="RU003435"/>
    </source>
</evidence>
<evidence type="ECO:0000256" key="2">
    <source>
        <dbReference type="ARBA" id="ARBA00022670"/>
    </source>
</evidence>
<dbReference type="InterPro" id="IPR045090">
    <property type="entry name" value="Pept_M3A_M3B"/>
</dbReference>
<protein>
    <submittedName>
        <fullName evidence="10">Peptidase M3</fullName>
    </submittedName>
</protein>
<dbReference type="PANTHER" id="PTHR43660:SF1">
    <property type="entry name" value="DIPEPTIDYL CARBOXYPEPTIDASE"/>
    <property type="match status" value="1"/>
</dbReference>
<dbReference type="CDD" id="cd06456">
    <property type="entry name" value="M3A_DCP"/>
    <property type="match status" value="1"/>
</dbReference>
<dbReference type="Pfam" id="PF01432">
    <property type="entry name" value="Peptidase_M3"/>
    <property type="match status" value="1"/>
</dbReference>
<dbReference type="AlphaFoldDB" id="A0AA48KAL8"/>
<evidence type="ECO:0000256" key="4">
    <source>
        <dbReference type="ARBA" id="ARBA00022801"/>
    </source>
</evidence>
<evidence type="ECO:0000259" key="9">
    <source>
        <dbReference type="Pfam" id="PF01432"/>
    </source>
</evidence>
<dbReference type="SUPFAM" id="SSF55486">
    <property type="entry name" value="Metalloproteases ('zincins'), catalytic domain"/>
    <property type="match status" value="1"/>
</dbReference>
<dbReference type="Proteomes" id="UP001228113">
    <property type="component" value="Chromosome"/>
</dbReference>
<dbReference type="Gene3D" id="3.40.390.10">
    <property type="entry name" value="Collagenase (Catalytic Domain)"/>
    <property type="match status" value="1"/>
</dbReference>
<keyword evidence="5 7" id="KW-0862">Zinc</keyword>
<comment type="cofactor">
    <cofactor evidence="7">
        <name>Zn(2+)</name>
        <dbReference type="ChEBI" id="CHEBI:29105"/>
    </cofactor>
    <text evidence="7">Binds 1 zinc ion.</text>
</comment>
<organism evidence="10 11">
    <name type="scientific">Mesoterricola sediminis</name>
    <dbReference type="NCBI Taxonomy" id="2927980"/>
    <lineage>
        <taxon>Bacteria</taxon>
        <taxon>Pseudomonadati</taxon>
        <taxon>Acidobacteriota</taxon>
        <taxon>Holophagae</taxon>
        <taxon>Holophagales</taxon>
        <taxon>Holophagaceae</taxon>
        <taxon>Mesoterricola</taxon>
    </lineage>
</organism>
<proteinExistence type="inferred from homology"/>